<name>A0A7D8INM5_SALER</name>
<protein>
    <recommendedName>
        <fullName evidence="3">Inovirus Gp2 family protein</fullName>
    </recommendedName>
</protein>
<dbReference type="AlphaFoldDB" id="A0A7D8INM5"/>
<accession>A0A7D8INM5</accession>
<gene>
    <name evidence="1" type="ORF">NCTC6385_04096</name>
</gene>
<sequence length="180" mass="20381">MMTHCHTTSTDAHLTGGETLRRVLQQSTDQYPRLVAFLLTLPTVSPVNVLHFHEVVYQQVSELAVARQLSGRPVPPTVLRWIWASPPGQTGRVLLLLNQDTFCHPRYDRPPDRCFETMETLLRDAGSTLNDVRHHQRPEITVFRVDRTQQAQADAQYSRLCECALSLTPAATARSERISP</sequence>
<dbReference type="EMBL" id="UGWV01000002">
    <property type="protein sequence ID" value="SUF97075.1"/>
    <property type="molecule type" value="Genomic_DNA"/>
</dbReference>
<evidence type="ECO:0000313" key="1">
    <source>
        <dbReference type="EMBL" id="SUF97075.1"/>
    </source>
</evidence>
<organism evidence="1 2">
    <name type="scientific">Salmonella enterica</name>
    <name type="common">Salmonella choleraesuis</name>
    <dbReference type="NCBI Taxonomy" id="28901"/>
    <lineage>
        <taxon>Bacteria</taxon>
        <taxon>Pseudomonadati</taxon>
        <taxon>Pseudomonadota</taxon>
        <taxon>Gammaproteobacteria</taxon>
        <taxon>Enterobacterales</taxon>
        <taxon>Enterobacteriaceae</taxon>
        <taxon>Salmonella</taxon>
    </lineage>
</organism>
<evidence type="ECO:0008006" key="3">
    <source>
        <dbReference type="Google" id="ProtNLM"/>
    </source>
</evidence>
<evidence type="ECO:0000313" key="2">
    <source>
        <dbReference type="Proteomes" id="UP000254463"/>
    </source>
</evidence>
<reference evidence="1 2" key="1">
    <citation type="submission" date="2018-06" db="EMBL/GenBank/DDBJ databases">
        <authorList>
            <consortium name="Pathogen Informatics"/>
            <person name="Doyle S."/>
        </authorList>
    </citation>
    <scope>NUCLEOTIDE SEQUENCE [LARGE SCALE GENOMIC DNA]</scope>
    <source>
        <strain evidence="1 2">NCTC6385</strain>
    </source>
</reference>
<dbReference type="Proteomes" id="UP000254463">
    <property type="component" value="Unassembled WGS sequence"/>
</dbReference>
<proteinExistence type="predicted"/>